<feature type="chain" id="PRO_5023025169" description="SH3b domain-containing protein" evidence="1">
    <location>
        <begin position="26"/>
        <end position="131"/>
    </location>
</feature>
<proteinExistence type="predicted"/>
<dbReference type="RefSeq" id="WP_146579369.1">
    <property type="nucleotide sequence ID" value="NZ_SJPM01000009.1"/>
</dbReference>
<dbReference type="OrthoDB" id="291427at2"/>
<name>A0A5C6A2W8_9BACT</name>
<sequence length="131" mass="14639" precursor="true">MNTPRAMKFAFVFSFWMMFAGWCQAASPAGRWKGEWSSPSSGHQGPMRANIRPNSNGTYSALFAGRFFKIIPFAYRVDLVPARDGSSGYVADKRLGPLLGSYKMQAQFSSHRMNGRFQAVGDQGSVRMKRL</sequence>
<evidence type="ECO:0000256" key="1">
    <source>
        <dbReference type="SAM" id="SignalP"/>
    </source>
</evidence>
<reference evidence="2 3" key="1">
    <citation type="submission" date="2019-02" db="EMBL/GenBank/DDBJ databases">
        <title>Deep-cultivation of Planctomycetes and their phenomic and genomic characterization uncovers novel biology.</title>
        <authorList>
            <person name="Wiegand S."/>
            <person name="Jogler M."/>
            <person name="Boedeker C."/>
            <person name="Pinto D."/>
            <person name="Vollmers J."/>
            <person name="Rivas-Marin E."/>
            <person name="Kohn T."/>
            <person name="Peeters S.H."/>
            <person name="Heuer A."/>
            <person name="Rast P."/>
            <person name="Oberbeckmann S."/>
            <person name="Bunk B."/>
            <person name="Jeske O."/>
            <person name="Meyerdierks A."/>
            <person name="Storesund J.E."/>
            <person name="Kallscheuer N."/>
            <person name="Luecker S."/>
            <person name="Lage O.M."/>
            <person name="Pohl T."/>
            <person name="Merkel B.J."/>
            <person name="Hornburger P."/>
            <person name="Mueller R.-W."/>
            <person name="Bruemmer F."/>
            <person name="Labrenz M."/>
            <person name="Spormann A.M."/>
            <person name="Op Den Camp H."/>
            <person name="Overmann J."/>
            <person name="Amann R."/>
            <person name="Jetten M.S.M."/>
            <person name="Mascher T."/>
            <person name="Medema M.H."/>
            <person name="Devos D.P."/>
            <person name="Kaster A.-K."/>
            <person name="Ovreas L."/>
            <person name="Rohde M."/>
            <person name="Galperin M.Y."/>
            <person name="Jogler C."/>
        </authorList>
    </citation>
    <scope>NUCLEOTIDE SEQUENCE [LARGE SCALE GENOMIC DNA]</scope>
    <source>
        <strain evidence="2 3">Pla100</strain>
    </source>
</reference>
<comment type="caution">
    <text evidence="2">The sequence shown here is derived from an EMBL/GenBank/DDBJ whole genome shotgun (WGS) entry which is preliminary data.</text>
</comment>
<keyword evidence="3" id="KW-1185">Reference proteome</keyword>
<evidence type="ECO:0000313" key="2">
    <source>
        <dbReference type="EMBL" id="TWT93541.1"/>
    </source>
</evidence>
<evidence type="ECO:0008006" key="4">
    <source>
        <dbReference type="Google" id="ProtNLM"/>
    </source>
</evidence>
<evidence type="ECO:0000313" key="3">
    <source>
        <dbReference type="Proteomes" id="UP000316213"/>
    </source>
</evidence>
<accession>A0A5C6A2W8</accession>
<gene>
    <name evidence="2" type="ORF">Pla100_40590</name>
</gene>
<feature type="signal peptide" evidence="1">
    <location>
        <begin position="1"/>
        <end position="25"/>
    </location>
</feature>
<dbReference type="EMBL" id="SJPM01000009">
    <property type="protein sequence ID" value="TWT93541.1"/>
    <property type="molecule type" value="Genomic_DNA"/>
</dbReference>
<dbReference type="AlphaFoldDB" id="A0A5C6A2W8"/>
<dbReference type="Proteomes" id="UP000316213">
    <property type="component" value="Unassembled WGS sequence"/>
</dbReference>
<protein>
    <recommendedName>
        <fullName evidence="4">SH3b domain-containing protein</fullName>
    </recommendedName>
</protein>
<organism evidence="2 3">
    <name type="scientific">Neorhodopirellula pilleata</name>
    <dbReference type="NCBI Taxonomy" id="2714738"/>
    <lineage>
        <taxon>Bacteria</taxon>
        <taxon>Pseudomonadati</taxon>
        <taxon>Planctomycetota</taxon>
        <taxon>Planctomycetia</taxon>
        <taxon>Pirellulales</taxon>
        <taxon>Pirellulaceae</taxon>
        <taxon>Neorhodopirellula</taxon>
    </lineage>
</organism>
<keyword evidence="1" id="KW-0732">Signal</keyword>